<dbReference type="KEGG" id="ria:C7V51_12730"/>
<protein>
    <submittedName>
        <fullName evidence="1">Uncharacterized protein</fullName>
    </submittedName>
</protein>
<accession>A0AAD1AE52</accession>
<reference evidence="1 2" key="1">
    <citation type="submission" date="2018-03" db="EMBL/GenBank/DDBJ databases">
        <title>Bacteriophage NCPPB3778 and a type I-E CRISPR drive the evolution of the US Biological Select Agent, Rathayibacter toxicus.</title>
        <authorList>
            <person name="Davis E.W.II."/>
            <person name="Tabima J.F."/>
            <person name="Weisberg A.J."/>
            <person name="Dantas Lopes L."/>
            <person name="Wiseman M.S."/>
            <person name="Wiseman M.S."/>
            <person name="Pupko T."/>
            <person name="Belcher M.S."/>
            <person name="Sechler A.J."/>
            <person name="Tancos M.A."/>
            <person name="Schroeder B.K."/>
            <person name="Murray T.D."/>
            <person name="Luster D.G."/>
            <person name="Schneider W.L."/>
            <person name="Rogers E."/>
            <person name="Andreote F.D."/>
            <person name="Grunwald N.J."/>
            <person name="Putnam M.L."/>
            <person name="Chang J.H."/>
        </authorList>
    </citation>
    <scope>NUCLEOTIDE SEQUENCE [LARGE SCALE GENOMIC DNA]</scope>
    <source>
        <strain evidence="1 2">NCCPB 2253</strain>
    </source>
</reference>
<dbReference type="RefSeq" id="WP_104265840.1">
    <property type="nucleotide sequence ID" value="NZ_CP028130.1"/>
</dbReference>
<name>A0AAD1AE52_9MICO</name>
<dbReference type="Gene3D" id="1.10.10.60">
    <property type="entry name" value="Homeodomain-like"/>
    <property type="match status" value="1"/>
</dbReference>
<dbReference type="Proteomes" id="UP000283946">
    <property type="component" value="Chromosome"/>
</dbReference>
<proteinExistence type="predicted"/>
<evidence type="ECO:0000313" key="2">
    <source>
        <dbReference type="Proteomes" id="UP000283946"/>
    </source>
</evidence>
<sequence>MQPFDDWMPARVAPAVQLTGDAAAAWMRTLGWEESRADGMRIAGDAARDSAFSLARVQHSPGRAEVVHEGPGLGVLLVAEGELRIDGADELVRGALLFPTPTRFTLESATPFAVVEIVYGAAHLGGFWMPLPEQPTVVGAETTTLQFLLPTAIAALESRPEPDAPSWPLLREMLATLIGGLVVEVGLSEGGLVRAAIEVIARDWEDADVDVPALAAELEVTVGELEAAFEATGRTAGGMLRAARAAGARAMLARRRWVTESDLEAVAELAGFTTAGDMLKAVGEEPERSL</sequence>
<dbReference type="EMBL" id="CP028130">
    <property type="protein sequence ID" value="AZZ56642.1"/>
    <property type="molecule type" value="Genomic_DNA"/>
</dbReference>
<evidence type="ECO:0000313" key="1">
    <source>
        <dbReference type="EMBL" id="AZZ56642.1"/>
    </source>
</evidence>
<gene>
    <name evidence="1" type="ORF">C7V51_12730</name>
</gene>
<organism evidence="1 2">
    <name type="scientific">Rathayibacter iranicus</name>
    <dbReference type="NCBI Taxonomy" id="59737"/>
    <lineage>
        <taxon>Bacteria</taxon>
        <taxon>Bacillati</taxon>
        <taxon>Actinomycetota</taxon>
        <taxon>Actinomycetes</taxon>
        <taxon>Micrococcales</taxon>
        <taxon>Microbacteriaceae</taxon>
        <taxon>Rathayibacter</taxon>
    </lineage>
</organism>
<dbReference type="AlphaFoldDB" id="A0AAD1AE52"/>